<dbReference type="InterPro" id="IPR036291">
    <property type="entry name" value="NAD(P)-bd_dom_sf"/>
</dbReference>
<dbReference type="EMBL" id="CAFAZX010000037">
    <property type="protein sequence ID" value="CAB4843058.1"/>
    <property type="molecule type" value="Genomic_DNA"/>
</dbReference>
<dbReference type="PANTHER" id="PTHR42760">
    <property type="entry name" value="SHORT-CHAIN DEHYDROGENASES/REDUCTASES FAMILY MEMBER"/>
    <property type="match status" value="1"/>
</dbReference>
<dbReference type="AlphaFoldDB" id="A0A6J6QZ34"/>
<protein>
    <submittedName>
        <fullName evidence="2">Unannotated protein</fullName>
    </submittedName>
</protein>
<dbReference type="PROSITE" id="PS00061">
    <property type="entry name" value="ADH_SHORT"/>
    <property type="match status" value="1"/>
</dbReference>
<evidence type="ECO:0000313" key="3">
    <source>
        <dbReference type="EMBL" id="CAB4843058.1"/>
    </source>
</evidence>
<comment type="similarity">
    <text evidence="1">Belongs to the short-chain dehydrogenases/reductases (SDR) family.</text>
</comment>
<accession>A0A6J6QZ34</accession>
<name>A0A6J6QZ34_9ZZZZ</name>
<dbReference type="InterPro" id="IPR020904">
    <property type="entry name" value="Sc_DH/Rdtase_CS"/>
</dbReference>
<dbReference type="GO" id="GO:0030497">
    <property type="term" value="P:fatty acid elongation"/>
    <property type="evidence" value="ECO:0007669"/>
    <property type="project" value="TreeGrafter"/>
</dbReference>
<proteinExistence type="inferred from homology"/>
<reference evidence="2" key="1">
    <citation type="submission" date="2020-05" db="EMBL/GenBank/DDBJ databases">
        <authorList>
            <person name="Chiriac C."/>
            <person name="Salcher M."/>
            <person name="Ghai R."/>
            <person name="Kavagutti S V."/>
        </authorList>
    </citation>
    <scope>NUCLEOTIDE SEQUENCE</scope>
</reference>
<dbReference type="CDD" id="cd05233">
    <property type="entry name" value="SDR_c"/>
    <property type="match status" value="1"/>
</dbReference>
<dbReference type="PANTHER" id="PTHR42760:SF40">
    <property type="entry name" value="3-OXOACYL-[ACYL-CARRIER-PROTEIN] REDUCTASE, CHLOROPLASTIC"/>
    <property type="match status" value="1"/>
</dbReference>
<dbReference type="EMBL" id="CAEZYB010000136">
    <property type="protein sequence ID" value="CAB4712364.1"/>
    <property type="molecule type" value="Genomic_DNA"/>
</dbReference>
<dbReference type="InterPro" id="IPR002347">
    <property type="entry name" value="SDR_fam"/>
</dbReference>
<dbReference type="FunFam" id="3.40.50.720:FF:000084">
    <property type="entry name" value="Short-chain dehydrogenase reductase"/>
    <property type="match status" value="1"/>
</dbReference>
<evidence type="ECO:0000313" key="2">
    <source>
        <dbReference type="EMBL" id="CAB4712364.1"/>
    </source>
</evidence>
<dbReference type="GO" id="GO:0016616">
    <property type="term" value="F:oxidoreductase activity, acting on the CH-OH group of donors, NAD or NADP as acceptor"/>
    <property type="evidence" value="ECO:0007669"/>
    <property type="project" value="TreeGrafter"/>
</dbReference>
<dbReference type="Gene3D" id="3.40.50.720">
    <property type="entry name" value="NAD(P)-binding Rossmann-like Domain"/>
    <property type="match status" value="1"/>
</dbReference>
<dbReference type="SUPFAM" id="SSF51735">
    <property type="entry name" value="NAD(P)-binding Rossmann-fold domains"/>
    <property type="match status" value="1"/>
</dbReference>
<organism evidence="2">
    <name type="scientific">freshwater metagenome</name>
    <dbReference type="NCBI Taxonomy" id="449393"/>
    <lineage>
        <taxon>unclassified sequences</taxon>
        <taxon>metagenomes</taxon>
        <taxon>ecological metagenomes</taxon>
    </lineage>
</organism>
<sequence length="258" mass="26893">MSVDYSAIFRLDKKLALVIGAGSGIGRECALALSAQGAYVIAADRDIVTAQETQAMMASGEAIALDVTQSDEVARIASLAPLDILVHTPAINVRKSILGYTLEEFDRVIALNLRATFDVLRTVGGLMVAQGSGSIVVYSSIRAAATEPGQSVYGATKAGLESFVRTAAAEFGPHNVRVNSIRPGVVETALTAPIRANAEWNAAYAQKSALGRWARPDELAGAAAFLSSPAASFITGTTVTVDGGWTAIDGRFTPPLPQ</sequence>
<dbReference type="PRINTS" id="PR00080">
    <property type="entry name" value="SDRFAMILY"/>
</dbReference>
<gene>
    <name evidence="2" type="ORF">UFOPK2646_01040</name>
    <name evidence="3" type="ORF">UFOPK3241_00778</name>
</gene>
<dbReference type="PRINTS" id="PR00081">
    <property type="entry name" value="GDHRDH"/>
</dbReference>
<evidence type="ECO:0000256" key="1">
    <source>
        <dbReference type="ARBA" id="ARBA00006484"/>
    </source>
</evidence>
<dbReference type="Pfam" id="PF13561">
    <property type="entry name" value="adh_short_C2"/>
    <property type="match status" value="1"/>
</dbReference>